<dbReference type="Proteomes" id="UP000293398">
    <property type="component" value="Unassembled WGS sequence"/>
</dbReference>
<keyword evidence="2" id="KW-1185">Reference proteome</keyword>
<name>A0A4V2FU12_9BURK</name>
<dbReference type="RefSeq" id="WP_130303822.1">
    <property type="nucleotide sequence ID" value="NZ_SHKO01000001.1"/>
</dbReference>
<protein>
    <submittedName>
        <fullName evidence="1">Uncharacterized protein</fullName>
    </submittedName>
</protein>
<gene>
    <name evidence="1" type="ORF">EV681_2004</name>
</gene>
<dbReference type="AlphaFoldDB" id="A0A4V2FU12"/>
<evidence type="ECO:0000313" key="2">
    <source>
        <dbReference type="Proteomes" id="UP000293398"/>
    </source>
</evidence>
<comment type="caution">
    <text evidence="1">The sequence shown here is derived from an EMBL/GenBank/DDBJ whole genome shotgun (WGS) entry which is preliminary data.</text>
</comment>
<sequence length="69" mass="8415">MNHIHSVSVLYEYGHPGVKFHYQNGDSRTLRDNEAEQFIAMVERQRHRQDIDFLNMSRMRRYVANQHFH</sequence>
<dbReference type="OrthoDB" id="8687686at2"/>
<reference evidence="1 2" key="1">
    <citation type="submission" date="2019-02" db="EMBL/GenBank/DDBJ databases">
        <title>Genomic Encyclopedia of Type Strains, Phase IV (KMG-IV): sequencing the most valuable type-strain genomes for metagenomic binning, comparative biology and taxonomic classification.</title>
        <authorList>
            <person name="Goeker M."/>
        </authorList>
    </citation>
    <scope>NUCLEOTIDE SEQUENCE [LARGE SCALE GENOMIC DNA]</scope>
    <source>
        <strain evidence="1 2">DSM 23814</strain>
    </source>
</reference>
<organism evidence="1 2">
    <name type="scientific">Advenella incenata</name>
    <dbReference type="NCBI Taxonomy" id="267800"/>
    <lineage>
        <taxon>Bacteria</taxon>
        <taxon>Pseudomonadati</taxon>
        <taxon>Pseudomonadota</taxon>
        <taxon>Betaproteobacteria</taxon>
        <taxon>Burkholderiales</taxon>
        <taxon>Alcaligenaceae</taxon>
    </lineage>
</organism>
<accession>A0A4V2FU12</accession>
<proteinExistence type="predicted"/>
<evidence type="ECO:0000313" key="1">
    <source>
        <dbReference type="EMBL" id="RZU00196.1"/>
    </source>
</evidence>
<dbReference type="EMBL" id="SHKO01000001">
    <property type="protein sequence ID" value="RZU00196.1"/>
    <property type="molecule type" value="Genomic_DNA"/>
</dbReference>